<evidence type="ECO:0000313" key="2">
    <source>
        <dbReference type="EMBL" id="OXM88422.1"/>
    </source>
</evidence>
<evidence type="ECO:0000259" key="1">
    <source>
        <dbReference type="PROSITE" id="PS51704"/>
    </source>
</evidence>
<organism evidence="2 3">
    <name type="scientific">Paenibacillus rigui</name>
    <dbReference type="NCBI Taxonomy" id="554312"/>
    <lineage>
        <taxon>Bacteria</taxon>
        <taxon>Bacillati</taxon>
        <taxon>Bacillota</taxon>
        <taxon>Bacilli</taxon>
        <taxon>Bacillales</taxon>
        <taxon>Paenibacillaceae</taxon>
        <taxon>Paenibacillus</taxon>
    </lineage>
</organism>
<dbReference type="PROSITE" id="PS51704">
    <property type="entry name" value="GP_PDE"/>
    <property type="match status" value="1"/>
</dbReference>
<dbReference type="InterPro" id="IPR030395">
    <property type="entry name" value="GP_PDE_dom"/>
</dbReference>
<keyword evidence="3" id="KW-1185">Reference proteome</keyword>
<dbReference type="PANTHER" id="PTHR46211">
    <property type="entry name" value="GLYCEROPHOSPHORYL DIESTER PHOSPHODIESTERASE"/>
    <property type="match status" value="1"/>
</dbReference>
<dbReference type="Pfam" id="PF03009">
    <property type="entry name" value="GDPD"/>
    <property type="match status" value="1"/>
</dbReference>
<dbReference type="GO" id="GO:0008081">
    <property type="term" value="F:phosphoric diester hydrolase activity"/>
    <property type="evidence" value="ECO:0007669"/>
    <property type="project" value="InterPro"/>
</dbReference>
<dbReference type="InterPro" id="IPR017946">
    <property type="entry name" value="PLC-like_Pdiesterase_TIM-brl"/>
</dbReference>
<accession>A0A229UY52</accession>
<dbReference type="GO" id="GO:0006629">
    <property type="term" value="P:lipid metabolic process"/>
    <property type="evidence" value="ECO:0007669"/>
    <property type="project" value="InterPro"/>
</dbReference>
<reference evidence="2 3" key="1">
    <citation type="submission" date="2017-07" db="EMBL/GenBank/DDBJ databases">
        <title>Genome sequencing and assembly of Paenibacillus rigui.</title>
        <authorList>
            <person name="Mayilraj S."/>
        </authorList>
    </citation>
    <scope>NUCLEOTIDE SEQUENCE [LARGE SCALE GENOMIC DNA]</scope>
    <source>
        <strain evidence="2 3">JCM 16352</strain>
    </source>
</reference>
<protein>
    <submittedName>
        <fullName evidence="2">Glycerophosphodiester phosphodiesterase</fullName>
    </submittedName>
</protein>
<dbReference type="EMBL" id="NMQW01000001">
    <property type="protein sequence ID" value="OXM88422.1"/>
    <property type="molecule type" value="Genomic_DNA"/>
</dbReference>
<comment type="caution">
    <text evidence="2">The sequence shown here is derived from an EMBL/GenBank/DDBJ whole genome shotgun (WGS) entry which is preliminary data.</text>
</comment>
<dbReference type="Gene3D" id="3.20.20.190">
    <property type="entry name" value="Phosphatidylinositol (PI) phosphodiesterase"/>
    <property type="match status" value="1"/>
</dbReference>
<sequence length="247" mass="27272">MKQTQPLIIGHRGAAGEAPENTLVSFLLAVEQGAHALELDVHLSADGEMIVCHDETVTRTTNGTGAIAHMTVEQLKQLDAGARFNPRFAGEPLPLLAEVFAAIPNSIMINVEVKCSYSDRLLERFTELLQEYDRLSSVVVSSFDHKILVKLKQALPELRIGLLYTANFASHRLMAEQTGVEVYSLHPYYKLLDAEDIQDAVAHGLEVYPFTINAEAELQQAVEAGVTGIITDYPERLRRLLATHAKL</sequence>
<feature type="domain" description="GP-PDE" evidence="1">
    <location>
        <begin position="6"/>
        <end position="241"/>
    </location>
</feature>
<evidence type="ECO:0000313" key="3">
    <source>
        <dbReference type="Proteomes" id="UP000215509"/>
    </source>
</evidence>
<dbReference type="OrthoDB" id="384721at2"/>
<dbReference type="PANTHER" id="PTHR46211:SF14">
    <property type="entry name" value="GLYCEROPHOSPHODIESTER PHOSPHODIESTERASE"/>
    <property type="match status" value="1"/>
</dbReference>
<name>A0A229UY52_9BACL</name>
<dbReference type="RefSeq" id="WP_094012921.1">
    <property type="nucleotide sequence ID" value="NZ_NMQW01000001.1"/>
</dbReference>
<proteinExistence type="predicted"/>
<gene>
    <name evidence="2" type="ORF">CF651_00555</name>
</gene>
<dbReference type="SUPFAM" id="SSF51695">
    <property type="entry name" value="PLC-like phosphodiesterases"/>
    <property type="match status" value="1"/>
</dbReference>
<dbReference type="AlphaFoldDB" id="A0A229UY52"/>
<dbReference type="Proteomes" id="UP000215509">
    <property type="component" value="Unassembled WGS sequence"/>
</dbReference>